<keyword evidence="7" id="KW-0865">Zymogen</keyword>
<gene>
    <name evidence="10" type="ORF">HDF17_001569</name>
</gene>
<dbReference type="Gene3D" id="3.40.50.200">
    <property type="entry name" value="Peptidase S8/S53 domain"/>
    <property type="match status" value="1"/>
</dbReference>
<dbReference type="InterPro" id="IPR050819">
    <property type="entry name" value="Tripeptidyl-peptidase_I"/>
</dbReference>
<accession>A0A7Y9PG49</accession>
<keyword evidence="8" id="KW-0732">Signal</keyword>
<reference evidence="10 11" key="1">
    <citation type="submission" date="2020-07" db="EMBL/GenBank/DDBJ databases">
        <title>Genomic Encyclopedia of Type Strains, Phase IV (KMG-V): Genome sequencing to study the core and pangenomes of soil and plant-associated prokaryotes.</title>
        <authorList>
            <person name="Whitman W."/>
        </authorList>
    </citation>
    <scope>NUCLEOTIDE SEQUENCE [LARGE SCALE GENOMIC DNA]</scope>
    <source>
        <strain evidence="10 11">X4EP2</strain>
    </source>
</reference>
<dbReference type="InterPro" id="IPR030400">
    <property type="entry name" value="Sedolisin_dom"/>
</dbReference>
<evidence type="ECO:0000256" key="8">
    <source>
        <dbReference type="SAM" id="SignalP"/>
    </source>
</evidence>
<keyword evidence="5" id="KW-0720">Serine protease</keyword>
<feature type="domain" description="Peptidase S53" evidence="9">
    <location>
        <begin position="238"/>
        <end position="650"/>
    </location>
</feature>
<dbReference type="CDD" id="cd04056">
    <property type="entry name" value="Peptidases_S53"/>
    <property type="match status" value="1"/>
</dbReference>
<dbReference type="Proteomes" id="UP000589520">
    <property type="component" value="Unassembled WGS sequence"/>
</dbReference>
<dbReference type="EMBL" id="JACCCW010000001">
    <property type="protein sequence ID" value="NYF79282.1"/>
    <property type="molecule type" value="Genomic_DNA"/>
</dbReference>
<dbReference type="GO" id="GO:0006508">
    <property type="term" value="P:proteolysis"/>
    <property type="evidence" value="ECO:0007669"/>
    <property type="project" value="UniProtKB-KW"/>
</dbReference>
<dbReference type="CDD" id="cd11377">
    <property type="entry name" value="Pro-peptidase_S53"/>
    <property type="match status" value="1"/>
</dbReference>
<dbReference type="PROSITE" id="PS00138">
    <property type="entry name" value="SUBTILASE_SER"/>
    <property type="match status" value="1"/>
</dbReference>
<evidence type="ECO:0000259" key="9">
    <source>
        <dbReference type="PROSITE" id="PS51695"/>
    </source>
</evidence>
<evidence type="ECO:0000313" key="11">
    <source>
        <dbReference type="Proteomes" id="UP000589520"/>
    </source>
</evidence>
<keyword evidence="3" id="KW-0479">Metal-binding</keyword>
<dbReference type="PANTHER" id="PTHR14218">
    <property type="entry name" value="PROTEASE S8 TRIPEPTIDYL PEPTIDASE I CLN2"/>
    <property type="match status" value="1"/>
</dbReference>
<organism evidence="10 11">
    <name type="scientific">Granulicella arctica</name>
    <dbReference type="NCBI Taxonomy" id="940613"/>
    <lineage>
        <taxon>Bacteria</taxon>
        <taxon>Pseudomonadati</taxon>
        <taxon>Acidobacteriota</taxon>
        <taxon>Terriglobia</taxon>
        <taxon>Terriglobales</taxon>
        <taxon>Acidobacteriaceae</taxon>
        <taxon>Granulicella</taxon>
    </lineage>
</organism>
<dbReference type="Gene3D" id="2.60.40.10">
    <property type="entry name" value="Immunoglobulins"/>
    <property type="match status" value="1"/>
</dbReference>
<feature type="signal peptide" evidence="8">
    <location>
        <begin position="1"/>
        <end position="23"/>
    </location>
</feature>
<dbReference type="SMART" id="SM00944">
    <property type="entry name" value="Pro-kuma_activ"/>
    <property type="match status" value="1"/>
</dbReference>
<dbReference type="Pfam" id="PF16640">
    <property type="entry name" value="Big_3_5"/>
    <property type="match status" value="1"/>
</dbReference>
<proteinExistence type="predicted"/>
<dbReference type="InterPro" id="IPR023828">
    <property type="entry name" value="Peptidase_S8_Ser-AS"/>
</dbReference>
<sequence length="949" mass="96214">MPRIVRRLLSTFVLFGAVFSAAAQSSQPAQSPQADRIAAHPNLRPTTRLAGHLPAWANSANDAGVVPDNTSLRLTFVLARSPERQAAFTQLLADQQNPASSSYHHWLTPQQIGTLYGPTQHDLDALTVWLTSQGLTVTAIAPSRVFVTVEAPASTVANALSITFHYFNLPAATGEPAAKPRLSATSNPAIPVAFATLVTSISGLADIPLHPMSQSHSMAMPPSSALHPDYTYSSTQHFLTPGDFATIFDITSIYNSGINGAGQKVAIIGGSRVANTDISEFESLIGATANLPNVIIPPTGTDPGIAANTDQGEAVLDVIRVLGTAPSAQADLVVSGNLVSTSGIYIAAEYEVQTLLDPIMNISFSSCEASTAGQSDVNSWNTLFSQAAAEGISVFISSGDSGAATCDKAFTTPPTTQQLSINTLCASSYATCVGGTELNDTANLSAYWSSTDSSNGSSALSYIPEGGWNEPTTSTGATIIAASGGGASIYIAKPSWQTGTGVPSDSHRDVPDMSFPAAGHNGYFACYAYGGGDCANSHFQVFAGTSASAPSMAGVTALLNQKIGTSQGNLNPLLYHLAALASSPFHDATPATSGVAGCSLATPSMCNNSTPGVTSLTGGLAGYALTTGYDQVTGLGSLDVANFLGGAASVTGISLTSASSSLTLTAGATTGNTDAITVNSAFYDGTAALGCTVSYNGTGTPTFIPTCSFSPGSVTLPANGSAVSTLTLSTTAAQAAAVATATHPAQPIPTRSSGHTPTGLSRLTLCSILLLTLLPARRRLRSLRSWQTLPTALLLLVTLGALSACSGSSTAISSNPLLISTTTTALTAASTSLNLGATDIFTATVANAGFNTAVTPTGTVQFLQNGTVIGTATLSGGIATSTAITFATAGTYNITAVYQGDDNFSTSTSAKVPLTVTATGTTLGSYTVTIKATGADSITATTTVALTIQ</sequence>
<dbReference type="InterPro" id="IPR032109">
    <property type="entry name" value="Big_3_5"/>
</dbReference>
<dbReference type="AlphaFoldDB" id="A0A7Y9PG49"/>
<evidence type="ECO:0000256" key="6">
    <source>
        <dbReference type="ARBA" id="ARBA00022837"/>
    </source>
</evidence>
<dbReference type="InterPro" id="IPR036852">
    <property type="entry name" value="Peptidase_S8/S53_dom_sf"/>
</dbReference>
<dbReference type="Pfam" id="PF09286">
    <property type="entry name" value="Pro-kuma_activ"/>
    <property type="match status" value="1"/>
</dbReference>
<keyword evidence="6" id="KW-0106">Calcium</keyword>
<evidence type="ECO:0000256" key="7">
    <source>
        <dbReference type="ARBA" id="ARBA00023145"/>
    </source>
</evidence>
<comment type="cofactor">
    <cofactor evidence="1">
        <name>Ca(2+)</name>
        <dbReference type="ChEBI" id="CHEBI:29108"/>
    </cofactor>
</comment>
<dbReference type="GO" id="GO:0046872">
    <property type="term" value="F:metal ion binding"/>
    <property type="evidence" value="ECO:0007669"/>
    <property type="project" value="UniProtKB-KW"/>
</dbReference>
<dbReference type="SUPFAM" id="SSF52743">
    <property type="entry name" value="Subtilisin-like"/>
    <property type="match status" value="1"/>
</dbReference>
<evidence type="ECO:0000256" key="5">
    <source>
        <dbReference type="ARBA" id="ARBA00022825"/>
    </source>
</evidence>
<evidence type="ECO:0000256" key="3">
    <source>
        <dbReference type="ARBA" id="ARBA00022723"/>
    </source>
</evidence>
<comment type="caution">
    <text evidence="10">The sequence shown here is derived from an EMBL/GenBank/DDBJ whole genome shotgun (WGS) entry which is preliminary data.</text>
</comment>
<keyword evidence="2 10" id="KW-0645">Protease</keyword>
<evidence type="ECO:0000313" key="10">
    <source>
        <dbReference type="EMBL" id="NYF79282.1"/>
    </source>
</evidence>
<keyword evidence="4" id="KW-0378">Hydrolase</keyword>
<dbReference type="GO" id="GO:0004252">
    <property type="term" value="F:serine-type endopeptidase activity"/>
    <property type="evidence" value="ECO:0007669"/>
    <property type="project" value="InterPro"/>
</dbReference>
<feature type="chain" id="PRO_5030831190" evidence="8">
    <location>
        <begin position="24"/>
        <end position="949"/>
    </location>
</feature>
<keyword evidence="11" id="KW-1185">Reference proteome</keyword>
<evidence type="ECO:0000256" key="1">
    <source>
        <dbReference type="ARBA" id="ARBA00001913"/>
    </source>
</evidence>
<evidence type="ECO:0000256" key="2">
    <source>
        <dbReference type="ARBA" id="ARBA00022670"/>
    </source>
</evidence>
<dbReference type="InterPro" id="IPR015366">
    <property type="entry name" value="S53_propep"/>
</dbReference>
<name>A0A7Y9PG49_9BACT</name>
<dbReference type="RefSeq" id="WP_179489418.1">
    <property type="nucleotide sequence ID" value="NZ_JACCCW010000001.1"/>
</dbReference>
<evidence type="ECO:0000256" key="4">
    <source>
        <dbReference type="ARBA" id="ARBA00022801"/>
    </source>
</evidence>
<dbReference type="InterPro" id="IPR013783">
    <property type="entry name" value="Ig-like_fold"/>
</dbReference>
<dbReference type="SUPFAM" id="SSF54897">
    <property type="entry name" value="Protease propeptides/inhibitors"/>
    <property type="match status" value="1"/>
</dbReference>
<protein>
    <submittedName>
        <fullName evidence="10">Subtilase family serine protease</fullName>
    </submittedName>
</protein>
<dbReference type="GO" id="GO:0008240">
    <property type="term" value="F:tripeptidyl-peptidase activity"/>
    <property type="evidence" value="ECO:0007669"/>
    <property type="project" value="TreeGrafter"/>
</dbReference>
<dbReference type="PROSITE" id="PS51695">
    <property type="entry name" value="SEDOLISIN"/>
    <property type="match status" value="1"/>
</dbReference>
<dbReference type="PANTHER" id="PTHR14218:SF15">
    <property type="entry name" value="TRIPEPTIDYL-PEPTIDASE 1"/>
    <property type="match status" value="1"/>
</dbReference>